<gene>
    <name evidence="2" type="ORF">ACFPQ6_08380</name>
</gene>
<organism evidence="2 3">
    <name type="scientific">Deinococcus petrolearius</name>
    <dbReference type="NCBI Taxonomy" id="1751295"/>
    <lineage>
        <taxon>Bacteria</taxon>
        <taxon>Thermotogati</taxon>
        <taxon>Deinococcota</taxon>
        <taxon>Deinococci</taxon>
        <taxon>Deinococcales</taxon>
        <taxon>Deinococcaceae</taxon>
        <taxon>Deinococcus</taxon>
    </lineage>
</organism>
<dbReference type="InterPro" id="IPR002575">
    <property type="entry name" value="Aminoglycoside_PTrfase"/>
</dbReference>
<dbReference type="InterPro" id="IPR051678">
    <property type="entry name" value="AGP_Transferase"/>
</dbReference>
<dbReference type="SUPFAM" id="SSF56112">
    <property type="entry name" value="Protein kinase-like (PK-like)"/>
    <property type="match status" value="1"/>
</dbReference>
<dbReference type="Gene3D" id="3.30.200.20">
    <property type="entry name" value="Phosphorylase Kinase, domain 1"/>
    <property type="match status" value="1"/>
</dbReference>
<name>A0ABW1DLW0_9DEIO</name>
<proteinExistence type="predicted"/>
<dbReference type="CDD" id="cd05155">
    <property type="entry name" value="APH_ChoK_like_1"/>
    <property type="match status" value="1"/>
</dbReference>
<accession>A0ABW1DLW0</accession>
<dbReference type="Pfam" id="PF01636">
    <property type="entry name" value="APH"/>
    <property type="match status" value="1"/>
</dbReference>
<feature type="domain" description="Aminoglycoside phosphotransferase" evidence="1">
    <location>
        <begin position="40"/>
        <end position="262"/>
    </location>
</feature>
<reference evidence="3" key="1">
    <citation type="journal article" date="2019" name="Int. J. Syst. Evol. Microbiol.">
        <title>The Global Catalogue of Microorganisms (GCM) 10K type strain sequencing project: providing services to taxonomists for standard genome sequencing and annotation.</title>
        <authorList>
            <consortium name="The Broad Institute Genomics Platform"/>
            <consortium name="The Broad Institute Genome Sequencing Center for Infectious Disease"/>
            <person name="Wu L."/>
            <person name="Ma J."/>
        </authorList>
    </citation>
    <scope>NUCLEOTIDE SEQUENCE [LARGE SCALE GENOMIC DNA]</scope>
    <source>
        <strain evidence="3">CGMCC 1.15053</strain>
    </source>
</reference>
<dbReference type="PANTHER" id="PTHR21310:SF42">
    <property type="entry name" value="BIFUNCTIONAL AAC_APH"/>
    <property type="match status" value="1"/>
</dbReference>
<keyword evidence="2" id="KW-0808">Transferase</keyword>
<dbReference type="PANTHER" id="PTHR21310">
    <property type="entry name" value="AMINOGLYCOSIDE PHOSPHOTRANSFERASE-RELATED-RELATED"/>
    <property type="match status" value="1"/>
</dbReference>
<protein>
    <submittedName>
        <fullName evidence="2">Aminoglycoside phosphotransferase family protein</fullName>
        <ecNumber evidence="2">2.7.-.-</ecNumber>
    </submittedName>
</protein>
<evidence type="ECO:0000313" key="2">
    <source>
        <dbReference type="EMBL" id="MFC5848324.1"/>
    </source>
</evidence>
<dbReference type="EC" id="2.7.-.-" evidence="2"/>
<dbReference type="InterPro" id="IPR011009">
    <property type="entry name" value="Kinase-like_dom_sf"/>
</dbReference>
<keyword evidence="3" id="KW-1185">Reference proteome</keyword>
<sequence length="299" mass="32372">MIPGRMHEGEQETSSDLVRRLLAAQFPQWAGGAVRPLTSWGTDHALYRVGDGLLARLPRIGWAVGQVERDLTWLPRLAPALPLETPQPLALGGPGEGYPWPWGVYRWLPGEMATLTGVQGDVALAGGLAAFVLALRATDLTGLPRAEAPERTLPDLGPPVRRALAQSADLLPPETWHRAAEVWDRAQALPGCSAAPVVVHGDLHANNLLLREGRLAAVLDFGLRLDDPAVDLMPAWNTFGEQARAAYLRALAPDDATRARGRALALAKALLAPPYYHRTNPEIVERARFTLGQVTAERP</sequence>
<dbReference type="EMBL" id="JBHSOH010000007">
    <property type="protein sequence ID" value="MFC5848324.1"/>
    <property type="molecule type" value="Genomic_DNA"/>
</dbReference>
<dbReference type="Proteomes" id="UP001595979">
    <property type="component" value="Unassembled WGS sequence"/>
</dbReference>
<dbReference type="RefSeq" id="WP_380048274.1">
    <property type="nucleotide sequence ID" value="NZ_JBHSOH010000007.1"/>
</dbReference>
<dbReference type="Gene3D" id="3.90.1200.10">
    <property type="match status" value="1"/>
</dbReference>
<evidence type="ECO:0000313" key="3">
    <source>
        <dbReference type="Proteomes" id="UP001595979"/>
    </source>
</evidence>
<comment type="caution">
    <text evidence="2">The sequence shown here is derived from an EMBL/GenBank/DDBJ whole genome shotgun (WGS) entry which is preliminary data.</text>
</comment>
<dbReference type="GO" id="GO:0016740">
    <property type="term" value="F:transferase activity"/>
    <property type="evidence" value="ECO:0007669"/>
    <property type="project" value="UniProtKB-KW"/>
</dbReference>
<evidence type="ECO:0000259" key="1">
    <source>
        <dbReference type="Pfam" id="PF01636"/>
    </source>
</evidence>